<protein>
    <submittedName>
        <fullName evidence="3">Transcriptional regulator</fullName>
    </submittedName>
</protein>
<dbReference type="InterPro" id="IPR039422">
    <property type="entry name" value="MarR/SlyA-like"/>
</dbReference>
<dbReference type="GO" id="GO:0003677">
    <property type="term" value="F:DNA binding"/>
    <property type="evidence" value="ECO:0007669"/>
    <property type="project" value="UniProtKB-KW"/>
</dbReference>
<dbReference type="PRINTS" id="PR00598">
    <property type="entry name" value="HTHMARR"/>
</dbReference>
<dbReference type="PANTHER" id="PTHR33164">
    <property type="entry name" value="TRANSCRIPTIONAL REGULATOR, MARR FAMILY"/>
    <property type="match status" value="1"/>
</dbReference>
<keyword evidence="1" id="KW-0238">DNA-binding</keyword>
<dbReference type="Gene3D" id="1.10.10.10">
    <property type="entry name" value="Winged helix-like DNA-binding domain superfamily/Winged helix DNA-binding domain"/>
    <property type="match status" value="1"/>
</dbReference>
<dbReference type="Proteomes" id="UP000070475">
    <property type="component" value="Unassembled WGS sequence"/>
</dbReference>
<dbReference type="InterPro" id="IPR036390">
    <property type="entry name" value="WH_DNA-bd_sf"/>
</dbReference>
<dbReference type="PATRIC" id="fig|483937.3.peg.3838"/>
<evidence type="ECO:0000256" key="1">
    <source>
        <dbReference type="ARBA" id="ARBA00023125"/>
    </source>
</evidence>
<dbReference type="AlphaFoldDB" id="A0A132U5Z4"/>
<evidence type="ECO:0000313" key="4">
    <source>
        <dbReference type="Proteomes" id="UP000070475"/>
    </source>
</evidence>
<dbReference type="PANTHER" id="PTHR33164:SF99">
    <property type="entry name" value="MARR FAMILY REGULATORY PROTEIN"/>
    <property type="match status" value="1"/>
</dbReference>
<proteinExistence type="predicted"/>
<reference evidence="3 4" key="1">
    <citation type="submission" date="2015-08" db="EMBL/GenBank/DDBJ databases">
        <title>Genomes of Paenibacillus riograndensis.</title>
        <authorList>
            <person name="Sant'Anna F.H."/>
            <person name="Souza R."/>
            <person name="Ambrosini A."/>
            <person name="Bach E."/>
            <person name="Fernandes G."/>
            <person name="Balsanelli E."/>
            <person name="Baura V.A."/>
            <person name="Pedrosa F.O."/>
            <person name="Souza E.M."/>
            <person name="Passaglia L."/>
        </authorList>
    </citation>
    <scope>NUCLEOTIDE SEQUENCE [LARGE SCALE GENOMIC DNA]</scope>
    <source>
        <strain evidence="3 4">CAS34</strain>
    </source>
</reference>
<accession>A0A132U5Z4</accession>
<evidence type="ECO:0000313" key="3">
    <source>
        <dbReference type="EMBL" id="KWX78985.1"/>
    </source>
</evidence>
<dbReference type="RefSeq" id="WP_060860023.1">
    <property type="nucleotide sequence ID" value="NZ_LIRB01000115.1"/>
</dbReference>
<dbReference type="OrthoDB" id="49580at2"/>
<dbReference type="SMART" id="SM00347">
    <property type="entry name" value="HTH_MARR"/>
    <property type="match status" value="1"/>
</dbReference>
<organism evidence="3 4">
    <name type="scientific">Paenibacillus riograndensis</name>
    <dbReference type="NCBI Taxonomy" id="483937"/>
    <lineage>
        <taxon>Bacteria</taxon>
        <taxon>Bacillati</taxon>
        <taxon>Bacillota</taxon>
        <taxon>Bacilli</taxon>
        <taxon>Bacillales</taxon>
        <taxon>Paenibacillaceae</taxon>
        <taxon>Paenibacillus</taxon>
        <taxon>Paenibacillus sonchi group</taxon>
    </lineage>
</organism>
<dbReference type="InterPro" id="IPR036388">
    <property type="entry name" value="WH-like_DNA-bd_sf"/>
</dbReference>
<dbReference type="EMBL" id="LIRB01000115">
    <property type="protein sequence ID" value="KWX78985.1"/>
    <property type="molecule type" value="Genomic_DNA"/>
</dbReference>
<dbReference type="GO" id="GO:0003700">
    <property type="term" value="F:DNA-binding transcription factor activity"/>
    <property type="evidence" value="ECO:0007669"/>
    <property type="project" value="InterPro"/>
</dbReference>
<sequence length="151" mass="16722">MSSYNDSFNNLDDLSIVDALVQVSFLIQNILAKIGAEHDLSIIQIRLLGILRDREPSMQQLARHLGLDKSSITGLVDRAERRGLVERTVSSSDRRGFNVRATAAGWQIIHEVGEQIEHQITAMTEGLTELERTQTIVLAGKILATAMGTNR</sequence>
<dbReference type="GO" id="GO:0006950">
    <property type="term" value="P:response to stress"/>
    <property type="evidence" value="ECO:0007669"/>
    <property type="project" value="TreeGrafter"/>
</dbReference>
<gene>
    <name evidence="3" type="ORF">AMQ84_08095</name>
</gene>
<feature type="domain" description="HTH marR-type" evidence="2">
    <location>
        <begin position="13"/>
        <end position="144"/>
    </location>
</feature>
<comment type="caution">
    <text evidence="3">The sequence shown here is derived from an EMBL/GenBank/DDBJ whole genome shotgun (WGS) entry which is preliminary data.</text>
</comment>
<dbReference type="PROSITE" id="PS50995">
    <property type="entry name" value="HTH_MARR_2"/>
    <property type="match status" value="1"/>
</dbReference>
<evidence type="ECO:0000259" key="2">
    <source>
        <dbReference type="PROSITE" id="PS50995"/>
    </source>
</evidence>
<keyword evidence="4" id="KW-1185">Reference proteome</keyword>
<dbReference type="Pfam" id="PF12802">
    <property type="entry name" value="MarR_2"/>
    <property type="match status" value="1"/>
</dbReference>
<dbReference type="SUPFAM" id="SSF46785">
    <property type="entry name" value="Winged helix' DNA-binding domain"/>
    <property type="match status" value="1"/>
</dbReference>
<name>A0A132U5Z4_9BACL</name>
<dbReference type="InterPro" id="IPR000835">
    <property type="entry name" value="HTH_MarR-typ"/>
</dbReference>